<evidence type="ECO:0000256" key="2">
    <source>
        <dbReference type="ARBA" id="ARBA00022475"/>
    </source>
</evidence>
<feature type="transmembrane region" description="Helical" evidence="6">
    <location>
        <begin position="34"/>
        <end position="55"/>
    </location>
</feature>
<keyword evidence="6" id="KW-1133">Transmembrane helix</keyword>
<dbReference type="PANTHER" id="PTHR24233:SF3">
    <property type="entry name" value="P2Y PURINOCEPTOR 14"/>
    <property type="match status" value="1"/>
</dbReference>
<reference evidence="7 8" key="1">
    <citation type="submission" date="2020-02" db="EMBL/GenBank/DDBJ databases">
        <title>A chromosome-scale genome assembly of the black bullhead catfish (Ameiurus melas).</title>
        <authorList>
            <person name="Wen M."/>
            <person name="Zham M."/>
            <person name="Cabau C."/>
            <person name="Klopp C."/>
            <person name="Donnadieu C."/>
            <person name="Roques C."/>
            <person name="Bouchez O."/>
            <person name="Lampietro C."/>
            <person name="Jouanno E."/>
            <person name="Herpin A."/>
            <person name="Louis A."/>
            <person name="Berthelot C."/>
            <person name="Parey E."/>
            <person name="Roest-Crollius H."/>
            <person name="Braasch I."/>
            <person name="Postlethwait J."/>
            <person name="Robinson-Rechavi M."/>
            <person name="Echchiki A."/>
            <person name="Begum T."/>
            <person name="Montfort J."/>
            <person name="Schartl M."/>
            <person name="Bobe J."/>
            <person name="Guiguen Y."/>
        </authorList>
    </citation>
    <scope>NUCLEOTIDE SEQUENCE [LARGE SCALE GENOMIC DNA]</scope>
    <source>
        <strain evidence="7">M_S1</strain>
        <tissue evidence="7">Blood</tissue>
    </source>
</reference>
<feature type="non-terminal residue" evidence="7">
    <location>
        <position position="93"/>
    </location>
</feature>
<dbReference type="PANTHER" id="PTHR24233">
    <property type="entry name" value="P2Y PURINOCEPTOR-RELATED G-PROTEIN COUPLED RECEPTOR"/>
    <property type="match status" value="1"/>
</dbReference>
<keyword evidence="2" id="KW-1003">Cell membrane</keyword>
<dbReference type="GO" id="GO:0005886">
    <property type="term" value="C:plasma membrane"/>
    <property type="evidence" value="ECO:0007669"/>
    <property type="project" value="UniProtKB-SubCell"/>
</dbReference>
<evidence type="ECO:0000313" key="8">
    <source>
        <dbReference type="Proteomes" id="UP000593565"/>
    </source>
</evidence>
<evidence type="ECO:0000256" key="1">
    <source>
        <dbReference type="ARBA" id="ARBA00004651"/>
    </source>
</evidence>
<keyword evidence="5" id="KW-0807">Transducer</keyword>
<keyword evidence="4" id="KW-0675">Receptor</keyword>
<comment type="caution">
    <text evidence="7">The sequence shown here is derived from an EMBL/GenBank/DDBJ whole genome shotgun (WGS) entry which is preliminary data.</text>
</comment>
<evidence type="ECO:0000256" key="3">
    <source>
        <dbReference type="ARBA" id="ARBA00023040"/>
    </source>
</evidence>
<keyword evidence="6" id="KW-0472">Membrane</keyword>
<name>A0A7J6AUA8_AMEME</name>
<protein>
    <submittedName>
        <fullName evidence="7">Uncharacterized protein</fullName>
    </submittedName>
</protein>
<comment type="subcellular location">
    <subcellularLocation>
        <location evidence="1">Cell membrane</location>
        <topology evidence="1">Multi-pass membrane protein</topology>
    </subcellularLocation>
</comment>
<organism evidence="7 8">
    <name type="scientific">Ameiurus melas</name>
    <name type="common">Black bullhead</name>
    <name type="synonym">Silurus melas</name>
    <dbReference type="NCBI Taxonomy" id="219545"/>
    <lineage>
        <taxon>Eukaryota</taxon>
        <taxon>Metazoa</taxon>
        <taxon>Chordata</taxon>
        <taxon>Craniata</taxon>
        <taxon>Vertebrata</taxon>
        <taxon>Euteleostomi</taxon>
        <taxon>Actinopterygii</taxon>
        <taxon>Neopterygii</taxon>
        <taxon>Teleostei</taxon>
        <taxon>Ostariophysi</taxon>
        <taxon>Siluriformes</taxon>
        <taxon>Ictaluridae</taxon>
        <taxon>Ameiurus</taxon>
    </lineage>
</organism>
<keyword evidence="6" id="KW-0812">Transmembrane</keyword>
<dbReference type="SUPFAM" id="SSF81321">
    <property type="entry name" value="Family A G protein-coupled receptor-like"/>
    <property type="match status" value="1"/>
</dbReference>
<dbReference type="Gene3D" id="1.20.1070.10">
    <property type="entry name" value="Rhodopsin 7-helix transmembrane proteins"/>
    <property type="match status" value="1"/>
</dbReference>
<dbReference type="Proteomes" id="UP000593565">
    <property type="component" value="Unassembled WGS sequence"/>
</dbReference>
<sequence length="93" mass="10200">MNYSNSTQPHGCRDLQHGNSTDFSSAFTQLVLPVLYTLTCPIGLILNGLAAWIFFQVPSTSGLVVYLKNMVVADLLMLFSFPWRVANDLGFGG</sequence>
<feature type="transmembrane region" description="Helical" evidence="6">
    <location>
        <begin position="62"/>
        <end position="83"/>
    </location>
</feature>
<gene>
    <name evidence="7" type="ORF">AMELA_G00103240</name>
</gene>
<keyword evidence="8" id="KW-1185">Reference proteome</keyword>
<evidence type="ECO:0000256" key="6">
    <source>
        <dbReference type="SAM" id="Phobius"/>
    </source>
</evidence>
<proteinExistence type="predicted"/>
<accession>A0A7J6AUA8</accession>
<keyword evidence="3" id="KW-0297">G-protein coupled receptor</keyword>
<evidence type="ECO:0000313" key="7">
    <source>
        <dbReference type="EMBL" id="KAF4086175.1"/>
    </source>
</evidence>
<evidence type="ECO:0000256" key="5">
    <source>
        <dbReference type="ARBA" id="ARBA00023224"/>
    </source>
</evidence>
<dbReference type="EMBL" id="JAAGNN010000008">
    <property type="protein sequence ID" value="KAF4086175.1"/>
    <property type="molecule type" value="Genomic_DNA"/>
</dbReference>
<dbReference type="AlphaFoldDB" id="A0A7J6AUA8"/>
<dbReference type="GO" id="GO:0045028">
    <property type="term" value="F:G protein-coupled purinergic nucleotide receptor activity"/>
    <property type="evidence" value="ECO:0007669"/>
    <property type="project" value="TreeGrafter"/>
</dbReference>
<evidence type="ECO:0000256" key="4">
    <source>
        <dbReference type="ARBA" id="ARBA00023170"/>
    </source>
</evidence>